<evidence type="ECO:0000313" key="3">
    <source>
        <dbReference type="EMBL" id="WJW66989.1"/>
    </source>
</evidence>
<evidence type="ECO:0008006" key="6">
    <source>
        <dbReference type="Google" id="ProtNLM"/>
    </source>
</evidence>
<dbReference type="RefSeq" id="WP_341468884.1">
    <property type="nucleotide sequence ID" value="NZ_CP128399.1"/>
</dbReference>
<dbReference type="EMBL" id="JACATZ010000001">
    <property type="protein sequence ID" value="NWJ45110.1"/>
    <property type="molecule type" value="Genomic_DNA"/>
</dbReference>
<dbReference type="AlphaFoldDB" id="A0A8T7M044"/>
<dbReference type="Proteomes" id="UP000521676">
    <property type="component" value="Unassembled WGS sequence"/>
</dbReference>
<evidence type="ECO:0000313" key="5">
    <source>
        <dbReference type="Proteomes" id="UP001431572"/>
    </source>
</evidence>
<evidence type="ECO:0000256" key="1">
    <source>
        <dbReference type="SAM" id="Phobius"/>
    </source>
</evidence>
<evidence type="ECO:0000313" key="2">
    <source>
        <dbReference type="EMBL" id="NWJ45110.1"/>
    </source>
</evidence>
<reference evidence="3" key="2">
    <citation type="journal article" date="2024" name="Nature">
        <title>Anoxygenic phototroph of the Chloroflexota uses a type I reaction centre.</title>
        <authorList>
            <person name="Tsuji J.M."/>
            <person name="Shaw N.A."/>
            <person name="Nagashima S."/>
            <person name="Venkiteswaran J.J."/>
            <person name="Schiff S.L."/>
            <person name="Watanabe T."/>
            <person name="Fukui M."/>
            <person name="Hanada S."/>
            <person name="Tank M."/>
            <person name="Neufeld J.D."/>
        </authorList>
    </citation>
    <scope>NUCLEOTIDE SEQUENCE</scope>
    <source>
        <strain evidence="3">L227-S17</strain>
    </source>
</reference>
<feature type="transmembrane region" description="Helical" evidence="1">
    <location>
        <begin position="429"/>
        <end position="449"/>
    </location>
</feature>
<feature type="transmembrane region" description="Helical" evidence="1">
    <location>
        <begin position="313"/>
        <end position="331"/>
    </location>
</feature>
<feature type="transmembrane region" description="Helical" evidence="1">
    <location>
        <begin position="396"/>
        <end position="417"/>
    </location>
</feature>
<sequence length="724" mass="81942">MQKPVGSTKSSIGLQLVVPLAYLLLALLYTYPLVLHLTESIPASYPDSNQNIWNFWWVRTSLFERFKNPYVTDVLFYPYRNAANPLQLYYHTLQPTLSIPGGILASFLGNAAAFNLIILTGYVATGWAAYALARYFMGYTSYIAPFLVGAFYNFGAYHQHSVGRGQINVHWQQWIPLYLLFLHKALSKSSTKNTYLYPMLAILCLWLTFYSDWYYFTYLGMYSVALYLFMIWRSFRKGKEGYNWRELSLRAISIGAGGLLLPAPIALGAFRSNSDGFLVFNYDLSRQETILESSPLFGLFNPERSDGYRTNPYYLGFVALALAGLGLWVWWRSENKRWLWWWCGITLVTLSLSLGPYLRLNFSDDPATLLSSGIPMPYQLLEKIPLLNLARSPLRLLSLATLGISLMAGYGAGWIISKWHFLRFPKSRYGIAATLLLALFIADTLALPLKQDSLYYPTYFQEIGKDSDRSYGLLELPITSHYTRDSRRMFFQTIHQHPIAGGYVSRRVIQLYEGIEPIGAFFNFPPQKSEAIFAANPQPQLKLLQLYNIRYVVLYRDEGLFSQEDIKGLEEYLKGLSGAAVFDDGRTAIFHVPSATDSQTALLATSGGGYEVQKLPDGRAYRWVENRLEIQIVTAKAGEVQLDLQAWSLAAGNHLEITLNGLTQPQLNLTQTPQPQTLKLNLKTGSNLLSFTSLLPAAFPQELQMPFSDTRRLAFAIGDLSLQS</sequence>
<keyword evidence="5" id="KW-1185">Reference proteome</keyword>
<feature type="transmembrane region" description="Helical" evidence="1">
    <location>
        <begin position="12"/>
        <end position="31"/>
    </location>
</feature>
<keyword evidence="1" id="KW-0472">Membrane</keyword>
<feature type="transmembrane region" description="Helical" evidence="1">
    <location>
        <begin position="247"/>
        <end position="270"/>
    </location>
</feature>
<dbReference type="EMBL" id="CP128399">
    <property type="protein sequence ID" value="WJW66989.1"/>
    <property type="molecule type" value="Genomic_DNA"/>
</dbReference>
<gene>
    <name evidence="2" type="ORF">HXX08_04445</name>
    <name evidence="3" type="ORF">OZ401_000237</name>
</gene>
<name>A0A8T7M044_9CHLR</name>
<accession>A0A8T7M044</accession>
<keyword evidence="1" id="KW-1133">Transmembrane helix</keyword>
<reference evidence="2 4" key="1">
    <citation type="submission" date="2020-06" db="EMBL/GenBank/DDBJ databases">
        <title>Anoxygenic phototrophic Chloroflexota member uses a Type I reaction center.</title>
        <authorList>
            <person name="Tsuji J.M."/>
            <person name="Shaw N.A."/>
            <person name="Nagashima S."/>
            <person name="Venkiteswaran J."/>
            <person name="Schiff S.L."/>
            <person name="Hanada S."/>
            <person name="Tank M."/>
            <person name="Neufeld J.D."/>
        </authorList>
    </citation>
    <scope>NUCLEOTIDE SEQUENCE [LARGE SCALE GENOMIC DNA]</scope>
    <source>
        <strain evidence="2">L227-S17</strain>
    </source>
</reference>
<feature type="transmembrane region" description="Helical" evidence="1">
    <location>
        <begin position="193"/>
        <end position="209"/>
    </location>
</feature>
<feature type="transmembrane region" description="Helical" evidence="1">
    <location>
        <begin position="103"/>
        <end position="124"/>
    </location>
</feature>
<feature type="transmembrane region" description="Helical" evidence="1">
    <location>
        <begin position="338"/>
        <end position="358"/>
    </location>
</feature>
<feature type="transmembrane region" description="Helical" evidence="1">
    <location>
        <begin position="215"/>
        <end position="235"/>
    </location>
</feature>
<protein>
    <recommendedName>
        <fullName evidence="6">YfhO family protein</fullName>
    </recommendedName>
</protein>
<proteinExistence type="predicted"/>
<evidence type="ECO:0000313" key="4">
    <source>
        <dbReference type="Proteomes" id="UP000521676"/>
    </source>
</evidence>
<organism evidence="2 4">
    <name type="scientific">Candidatus Chlorohelix allophototropha</name>
    <dbReference type="NCBI Taxonomy" id="3003348"/>
    <lineage>
        <taxon>Bacteria</taxon>
        <taxon>Bacillati</taxon>
        <taxon>Chloroflexota</taxon>
        <taxon>Chloroflexia</taxon>
        <taxon>Candidatus Chloroheliales</taxon>
        <taxon>Candidatus Chloroheliaceae</taxon>
        <taxon>Candidatus Chlorohelix</taxon>
    </lineage>
</organism>
<feature type="transmembrane region" description="Helical" evidence="1">
    <location>
        <begin position="136"/>
        <end position="157"/>
    </location>
</feature>
<dbReference type="Proteomes" id="UP001431572">
    <property type="component" value="Chromosome 1"/>
</dbReference>
<keyword evidence="1" id="KW-0812">Transmembrane</keyword>
<feature type="transmembrane region" description="Helical" evidence="1">
    <location>
        <begin position="169"/>
        <end position="186"/>
    </location>
</feature>